<evidence type="ECO:0000313" key="3">
    <source>
        <dbReference type="EMBL" id="TBW44107.1"/>
    </source>
</evidence>
<dbReference type="RefSeq" id="WP_131484338.1">
    <property type="nucleotide sequence ID" value="NZ_SJDL01000151.1"/>
</dbReference>
<dbReference type="Gene3D" id="1.10.1750.10">
    <property type="match status" value="1"/>
</dbReference>
<protein>
    <recommendedName>
        <fullName evidence="5">Transposase</fullName>
    </recommendedName>
</protein>
<comment type="caution">
    <text evidence="3">The sequence shown here is derived from an EMBL/GenBank/DDBJ whole genome shotgun (WGS) entry which is preliminary data.</text>
</comment>
<gene>
    <name evidence="3" type="ORF">EZI54_23895</name>
</gene>
<proteinExistence type="predicted"/>
<dbReference type="EMBL" id="SJDL01000151">
    <property type="protein sequence ID" value="TBW44107.1"/>
    <property type="molecule type" value="Genomic_DNA"/>
</dbReference>
<dbReference type="SMART" id="SM00760">
    <property type="entry name" value="Bac_DnaA_C"/>
    <property type="match status" value="1"/>
</dbReference>
<keyword evidence="4" id="KW-1185">Reference proteome</keyword>
<dbReference type="InterPro" id="IPR002686">
    <property type="entry name" value="Transposase_17"/>
</dbReference>
<evidence type="ECO:0000259" key="1">
    <source>
        <dbReference type="SMART" id="SM00760"/>
    </source>
</evidence>
<evidence type="ECO:0000259" key="2">
    <source>
        <dbReference type="SMART" id="SM01321"/>
    </source>
</evidence>
<feature type="domain" description="Chromosomal replication initiator DnaA C-terminal" evidence="1">
    <location>
        <begin position="230"/>
        <end position="298"/>
    </location>
</feature>
<dbReference type="SMART" id="SM01321">
    <property type="entry name" value="Y1_Tnp"/>
    <property type="match status" value="1"/>
</dbReference>
<accession>A0ABY1ZD16</accession>
<reference evidence="3 4" key="1">
    <citation type="submission" date="2019-02" db="EMBL/GenBank/DDBJ databases">
        <title>Marinobacter halodurans sp. nov., a marine bacterium isolated from sea tidal flat.</title>
        <authorList>
            <person name="Yoo Y."/>
            <person name="Lee D.W."/>
            <person name="Kim B.S."/>
            <person name="Kim J.-J."/>
        </authorList>
    </citation>
    <scope>NUCLEOTIDE SEQUENCE [LARGE SCALE GENOMIC DNA]</scope>
    <source>
        <strain evidence="3 4">YJ-S3-2</strain>
    </source>
</reference>
<dbReference type="Gene3D" id="3.30.70.1290">
    <property type="entry name" value="Transposase IS200-like"/>
    <property type="match status" value="1"/>
</dbReference>
<dbReference type="SUPFAM" id="SSF48295">
    <property type="entry name" value="TrpR-like"/>
    <property type="match status" value="1"/>
</dbReference>
<dbReference type="Proteomes" id="UP000313645">
    <property type="component" value="Unassembled WGS sequence"/>
</dbReference>
<dbReference type="SUPFAM" id="SSF143422">
    <property type="entry name" value="Transposase IS200-like"/>
    <property type="match status" value="1"/>
</dbReference>
<dbReference type="InterPro" id="IPR010921">
    <property type="entry name" value="Trp_repressor/repl_initiator"/>
</dbReference>
<evidence type="ECO:0008006" key="5">
    <source>
        <dbReference type="Google" id="ProtNLM"/>
    </source>
</evidence>
<evidence type="ECO:0000313" key="4">
    <source>
        <dbReference type="Proteomes" id="UP000313645"/>
    </source>
</evidence>
<sequence>MPRPQRLEYEGAFYHVMNRGRRRQKVFHGPSDYEDFLRTLSEAHERFGLEIHAYCLMGNHYHLLVKTPRGNLSRCMRHVNGLYTQRYNRRAGTDGPLFRGRFKAILVDADAYLLQLTRYIHRNPIETSEPLVERLEDYPWSSYPVYVNRARAPDWLYRETTYTMLGHRHRYAQYRAYVEQGTDTDLRAFYEKGRLPPVLGSESFKAEIEDEPWENVSPEKLRQQLYEPVAHETIIETVARLFDVEPRELRTGKRGQRNPARWLAMVLCQQLGGLSQSRVAEIFQLGSVGGISHARRQLEKAIEDDVELRNRWQLAIKHLTP</sequence>
<dbReference type="PANTHER" id="PTHR34322:SF2">
    <property type="entry name" value="TRANSPOSASE IS200-LIKE DOMAIN-CONTAINING PROTEIN"/>
    <property type="match status" value="1"/>
</dbReference>
<name>A0ABY1ZD16_9GAMM</name>
<organism evidence="3 4">
    <name type="scientific">Marinobacter halodurans</name>
    <dbReference type="NCBI Taxonomy" id="2528979"/>
    <lineage>
        <taxon>Bacteria</taxon>
        <taxon>Pseudomonadati</taxon>
        <taxon>Pseudomonadota</taxon>
        <taxon>Gammaproteobacteria</taxon>
        <taxon>Pseudomonadales</taxon>
        <taxon>Marinobacteraceae</taxon>
        <taxon>Marinobacter</taxon>
    </lineage>
</organism>
<dbReference type="Pfam" id="PF01797">
    <property type="entry name" value="Y1_Tnp"/>
    <property type="match status" value="1"/>
</dbReference>
<dbReference type="InterPro" id="IPR036515">
    <property type="entry name" value="Transposase_17_sf"/>
</dbReference>
<dbReference type="PANTHER" id="PTHR34322">
    <property type="entry name" value="TRANSPOSASE, Y1_TNP DOMAIN-CONTAINING"/>
    <property type="match status" value="1"/>
</dbReference>
<feature type="domain" description="Transposase IS200-like" evidence="2">
    <location>
        <begin position="9"/>
        <end position="123"/>
    </location>
</feature>
<dbReference type="InterPro" id="IPR013159">
    <property type="entry name" value="DnaA_C"/>
</dbReference>